<organism evidence="1 2">
    <name type="scientific">Dovyalis caffra</name>
    <dbReference type="NCBI Taxonomy" id="77055"/>
    <lineage>
        <taxon>Eukaryota</taxon>
        <taxon>Viridiplantae</taxon>
        <taxon>Streptophyta</taxon>
        <taxon>Embryophyta</taxon>
        <taxon>Tracheophyta</taxon>
        <taxon>Spermatophyta</taxon>
        <taxon>Magnoliopsida</taxon>
        <taxon>eudicotyledons</taxon>
        <taxon>Gunneridae</taxon>
        <taxon>Pentapetalae</taxon>
        <taxon>rosids</taxon>
        <taxon>fabids</taxon>
        <taxon>Malpighiales</taxon>
        <taxon>Salicaceae</taxon>
        <taxon>Flacourtieae</taxon>
        <taxon>Dovyalis</taxon>
    </lineage>
</organism>
<sequence>MSCKPGFVRNLVSKMEGFNIRFTTNNDDDDDDEEYISELINHSVLVYWVQRKSKDRNSVKLAKRLAGGKDNHVG</sequence>
<dbReference type="AlphaFoldDB" id="A0AAV1S6Y2"/>
<evidence type="ECO:0000313" key="1">
    <source>
        <dbReference type="EMBL" id="CAK7347244.1"/>
    </source>
</evidence>
<comment type="caution">
    <text evidence="1">The sequence shown here is derived from an EMBL/GenBank/DDBJ whole genome shotgun (WGS) entry which is preliminary data.</text>
</comment>
<keyword evidence="2" id="KW-1185">Reference proteome</keyword>
<proteinExistence type="predicted"/>
<dbReference type="Proteomes" id="UP001314170">
    <property type="component" value="Unassembled WGS sequence"/>
</dbReference>
<name>A0AAV1S6Y2_9ROSI</name>
<reference evidence="1 2" key="1">
    <citation type="submission" date="2024-01" db="EMBL/GenBank/DDBJ databases">
        <authorList>
            <person name="Waweru B."/>
        </authorList>
    </citation>
    <scope>NUCLEOTIDE SEQUENCE [LARGE SCALE GENOMIC DNA]</scope>
</reference>
<dbReference type="EMBL" id="CAWUPB010001173">
    <property type="protein sequence ID" value="CAK7347244.1"/>
    <property type="molecule type" value="Genomic_DNA"/>
</dbReference>
<accession>A0AAV1S6Y2</accession>
<protein>
    <submittedName>
        <fullName evidence="1">Uncharacterized protein</fullName>
    </submittedName>
</protein>
<gene>
    <name evidence="1" type="ORF">DCAF_LOCUS19928</name>
</gene>
<evidence type="ECO:0000313" key="2">
    <source>
        <dbReference type="Proteomes" id="UP001314170"/>
    </source>
</evidence>